<reference evidence="2" key="1">
    <citation type="journal article" date="2022" name="Biotechnol. Bioprocess Eng.">
        <title>Pan-genome Analysis Reveals Comparative Genomic Features of Central Metabolic Pathways in Methylorubrum extorquens.</title>
        <authorList>
            <person name="Lee G.M."/>
            <person name="Scott-Nevros Z.K."/>
            <person name="Lee S.-M."/>
            <person name="Kim D."/>
        </authorList>
    </citation>
    <scope>NUCLEOTIDE SEQUENCE</scope>
    <source>
        <strain evidence="2">ATCC 55366</strain>
    </source>
</reference>
<evidence type="ECO:0000313" key="3">
    <source>
        <dbReference type="Proteomes" id="UP001223720"/>
    </source>
</evidence>
<dbReference type="InterPro" id="IPR024787">
    <property type="entry name" value="EcsC"/>
</dbReference>
<accession>A0AAX3WFU7</accession>
<proteinExistence type="predicted"/>
<dbReference type="AlphaFoldDB" id="A0AAX3WFU7"/>
<evidence type="ECO:0000256" key="1">
    <source>
        <dbReference type="SAM" id="MobiDB-lite"/>
    </source>
</evidence>
<dbReference type="EMBL" id="CP073633">
    <property type="protein sequence ID" value="WHQ70216.1"/>
    <property type="molecule type" value="Genomic_DNA"/>
</dbReference>
<sequence length="292" mass="30512">MIAAPPQNAGPADTQRAAPVLSTSDREALRLAVRTLEQPSLVARLSNFAGRPVELIGHVLPRSASRVIQKASQAALQSAVRLALTTLPDIPSKRGRLLHKAFAATSGALGGAVGIVSLPLELPIATTLILRAIAEIAQGEGEDLTRPEVSLACVQVFALGGGRAGSDNPAESSYFAVRAALAQSMSEATHFVAEQGVIGQGAPVLIRLTAEIASRFGLVVTQKAAAQALPVVGALGGAAVNIAFMDHYQDLAHAHFTVRRLERTHGKDPVRSAYEQIRLSEIGEQPLESPTA</sequence>
<feature type="region of interest" description="Disordered" evidence="1">
    <location>
        <begin position="1"/>
        <end position="21"/>
    </location>
</feature>
<organism evidence="2 3">
    <name type="scientific">Methylorubrum extorquens</name>
    <name type="common">Methylobacterium dichloromethanicum</name>
    <name type="synonym">Methylobacterium extorquens</name>
    <dbReference type="NCBI Taxonomy" id="408"/>
    <lineage>
        <taxon>Bacteria</taxon>
        <taxon>Pseudomonadati</taxon>
        <taxon>Pseudomonadota</taxon>
        <taxon>Alphaproteobacteria</taxon>
        <taxon>Hyphomicrobiales</taxon>
        <taxon>Methylobacteriaceae</taxon>
        <taxon>Methylorubrum</taxon>
    </lineage>
</organism>
<dbReference type="Proteomes" id="UP001223720">
    <property type="component" value="Chromosome"/>
</dbReference>
<dbReference type="Pfam" id="PF12787">
    <property type="entry name" value="EcsC"/>
    <property type="match status" value="1"/>
</dbReference>
<dbReference type="PANTHER" id="PTHR41260">
    <property type="entry name" value="PROTEIN ECSC"/>
    <property type="match status" value="1"/>
</dbReference>
<evidence type="ECO:0000313" key="2">
    <source>
        <dbReference type="EMBL" id="WHQ70216.1"/>
    </source>
</evidence>
<gene>
    <name evidence="2" type="ORF">KEC54_00670</name>
</gene>
<name>A0AAX3WFU7_METEX</name>
<dbReference type="RefSeq" id="WP_283535708.1">
    <property type="nucleotide sequence ID" value="NZ_CP073633.1"/>
</dbReference>
<protein>
    <submittedName>
        <fullName evidence="2">EcsC family protein</fullName>
    </submittedName>
</protein>
<dbReference type="PANTHER" id="PTHR41260:SF1">
    <property type="entry name" value="PROTEIN ECSC"/>
    <property type="match status" value="1"/>
</dbReference>